<keyword evidence="4" id="KW-1185">Reference proteome</keyword>
<dbReference type="Proteomes" id="UP000224634">
    <property type="component" value="Unassembled WGS sequence"/>
</dbReference>
<gene>
    <name evidence="3" type="ORF">AJ80_07936</name>
</gene>
<feature type="compositionally biased region" description="Basic and acidic residues" evidence="1">
    <location>
        <begin position="17"/>
        <end position="30"/>
    </location>
</feature>
<dbReference type="OrthoDB" id="3358048at2759"/>
<dbReference type="EMBL" id="PDNA01000163">
    <property type="protein sequence ID" value="PGH07955.1"/>
    <property type="molecule type" value="Genomic_DNA"/>
</dbReference>
<organism evidence="3 4">
    <name type="scientific">Polytolypa hystricis (strain UAMH7299)</name>
    <dbReference type="NCBI Taxonomy" id="1447883"/>
    <lineage>
        <taxon>Eukaryota</taxon>
        <taxon>Fungi</taxon>
        <taxon>Dikarya</taxon>
        <taxon>Ascomycota</taxon>
        <taxon>Pezizomycotina</taxon>
        <taxon>Eurotiomycetes</taxon>
        <taxon>Eurotiomycetidae</taxon>
        <taxon>Onygenales</taxon>
        <taxon>Onygenales incertae sedis</taxon>
        <taxon>Polytolypa</taxon>
    </lineage>
</organism>
<accession>A0A2B7XGA8</accession>
<feature type="transmembrane region" description="Helical" evidence="2">
    <location>
        <begin position="54"/>
        <end position="72"/>
    </location>
</feature>
<proteinExistence type="predicted"/>
<keyword evidence="2" id="KW-1133">Transmembrane helix</keyword>
<name>A0A2B7XGA8_POLH7</name>
<comment type="caution">
    <text evidence="3">The sequence shown here is derived from an EMBL/GenBank/DDBJ whole genome shotgun (WGS) entry which is preliminary data.</text>
</comment>
<evidence type="ECO:0000313" key="4">
    <source>
        <dbReference type="Proteomes" id="UP000224634"/>
    </source>
</evidence>
<protein>
    <submittedName>
        <fullName evidence="3">Uncharacterized protein</fullName>
    </submittedName>
</protein>
<evidence type="ECO:0000256" key="2">
    <source>
        <dbReference type="SAM" id="Phobius"/>
    </source>
</evidence>
<dbReference type="AlphaFoldDB" id="A0A2B7XGA8"/>
<evidence type="ECO:0000256" key="1">
    <source>
        <dbReference type="SAM" id="MobiDB-lite"/>
    </source>
</evidence>
<feature type="transmembrane region" description="Helical" evidence="2">
    <location>
        <begin position="154"/>
        <end position="175"/>
    </location>
</feature>
<evidence type="ECO:0000313" key="3">
    <source>
        <dbReference type="EMBL" id="PGH07955.1"/>
    </source>
</evidence>
<keyword evidence="2" id="KW-0812">Transmembrane</keyword>
<sequence>MAGLTSAASTRIRKTFRYPESDHEDGGRDGMDEEEQEKMIEHLKRHNEERNAQYTLGFTVLPLIFALIYVPALLSSNSTGSERLLYIFSIASLLSTGYMMRLIPLKPVDPKGKRRMRDVDPIHEALQKHLPSANAAICGLLAITAYLIRDTGRMHAAPWLLCVAPGIVFLITQIARRTMLSVDIKELEGLRYDYKGA</sequence>
<feature type="region of interest" description="Disordered" evidence="1">
    <location>
        <begin position="15"/>
        <end position="34"/>
    </location>
</feature>
<keyword evidence="2" id="KW-0472">Membrane</keyword>
<reference evidence="3 4" key="1">
    <citation type="submission" date="2017-10" db="EMBL/GenBank/DDBJ databases">
        <title>Comparative genomics in systemic dimorphic fungi from Ajellomycetaceae.</title>
        <authorList>
            <person name="Munoz J.F."/>
            <person name="Mcewen J.G."/>
            <person name="Clay O.K."/>
            <person name="Cuomo C.A."/>
        </authorList>
    </citation>
    <scope>NUCLEOTIDE SEQUENCE [LARGE SCALE GENOMIC DNA]</scope>
    <source>
        <strain evidence="3 4">UAMH7299</strain>
    </source>
</reference>
<feature type="transmembrane region" description="Helical" evidence="2">
    <location>
        <begin position="84"/>
        <end position="104"/>
    </location>
</feature>